<proteinExistence type="predicted"/>
<feature type="chain" id="PRO_5026292846" evidence="2">
    <location>
        <begin position="25"/>
        <end position="165"/>
    </location>
</feature>
<evidence type="ECO:0000256" key="1">
    <source>
        <dbReference type="SAM" id="MobiDB-lite"/>
    </source>
</evidence>
<evidence type="ECO:0000256" key="2">
    <source>
        <dbReference type="SAM" id="SignalP"/>
    </source>
</evidence>
<feature type="region of interest" description="Disordered" evidence="1">
    <location>
        <begin position="54"/>
        <end position="131"/>
    </location>
</feature>
<name>A0A6G5A7K6_RHIMP</name>
<protein>
    <submittedName>
        <fullName evidence="3">Putative secreted protein</fullName>
    </submittedName>
</protein>
<evidence type="ECO:0000313" key="3">
    <source>
        <dbReference type="EMBL" id="NIE46588.1"/>
    </source>
</evidence>
<feature type="signal peptide" evidence="2">
    <location>
        <begin position="1"/>
        <end position="24"/>
    </location>
</feature>
<accession>A0A6G5A7K6</accession>
<dbReference type="AlphaFoldDB" id="A0A6G5A7K6"/>
<organism evidence="3">
    <name type="scientific">Rhipicephalus microplus</name>
    <name type="common">Cattle tick</name>
    <name type="synonym">Boophilus microplus</name>
    <dbReference type="NCBI Taxonomy" id="6941"/>
    <lineage>
        <taxon>Eukaryota</taxon>
        <taxon>Metazoa</taxon>
        <taxon>Ecdysozoa</taxon>
        <taxon>Arthropoda</taxon>
        <taxon>Chelicerata</taxon>
        <taxon>Arachnida</taxon>
        <taxon>Acari</taxon>
        <taxon>Parasitiformes</taxon>
        <taxon>Ixodida</taxon>
        <taxon>Ixodoidea</taxon>
        <taxon>Ixodidae</taxon>
        <taxon>Rhipicephalinae</taxon>
        <taxon>Rhipicephalus</taxon>
        <taxon>Boophilus</taxon>
    </lineage>
</organism>
<feature type="compositionally biased region" description="Polar residues" evidence="1">
    <location>
        <begin position="57"/>
        <end position="67"/>
    </location>
</feature>
<feature type="compositionally biased region" description="Basic and acidic residues" evidence="1">
    <location>
        <begin position="102"/>
        <end position="124"/>
    </location>
</feature>
<dbReference type="EMBL" id="GIKN01004315">
    <property type="protein sequence ID" value="NIE46588.1"/>
    <property type="molecule type" value="Transcribed_RNA"/>
</dbReference>
<keyword evidence="2" id="KW-0732">Signal</keyword>
<reference evidence="3" key="1">
    <citation type="submission" date="2020-03" db="EMBL/GenBank/DDBJ databases">
        <title>A transcriptome and proteome of the tick Rhipicephalus microplus shaped by the genetic composition of its hosts and developmental stage.</title>
        <authorList>
            <person name="Garcia G.R."/>
            <person name="Ribeiro J.M.C."/>
            <person name="Maruyama S.R."/>
            <person name="Gardinasse L.G."/>
            <person name="Nelson K."/>
            <person name="Ferreira B.R."/>
            <person name="Andrade T.G."/>
            <person name="Santos I.K.F.M."/>
        </authorList>
    </citation>
    <scope>NUCLEOTIDE SEQUENCE</scope>
    <source>
        <strain evidence="3">NSGR</strain>
        <tissue evidence="3">Salivary glands</tissue>
    </source>
</reference>
<feature type="compositionally biased region" description="Low complexity" evidence="1">
    <location>
        <begin position="84"/>
        <end position="97"/>
    </location>
</feature>
<sequence length="165" mass="17106">MLSSSAVGFGLVVALVVILEYASADDSKDCPKLDCKKQGASCVVVKDDGSKCGRCSCNGTESNNSVSKPKAEPGSTPSDKDTNKTTTKGTVTENATVNKTSPDSRTEDKAQSKAEAATEAKEGTAGDASGDHSTCLPCPEHCMVTMFRGKCTGCVRVDDTDAECH</sequence>